<evidence type="ECO:0000313" key="3">
    <source>
        <dbReference type="Proteomes" id="UP000252182"/>
    </source>
</evidence>
<keyword evidence="1" id="KW-0472">Membrane</keyword>
<keyword evidence="1" id="KW-0812">Transmembrane</keyword>
<name>A0A345D8Z1_9BURK</name>
<gene>
    <name evidence="2" type="ORF">DTO96_100539</name>
</gene>
<sequence length="138" mass="15568">METHITDITHAIQLAVAPVFLLTAIATLINVLNMRLSRSIDRRRQLEQLIRDTMDANSINKLNEERLLHVHRLRVIYLGILTAVLSALMICLVIVGAFVGALLTIEVSRMLAICFILAMICMVASLLLFLREVFLMLK</sequence>
<dbReference type="OrthoDB" id="5465259at2"/>
<accession>A0A345D8Z1</accession>
<keyword evidence="1" id="KW-1133">Transmembrane helix</keyword>
<dbReference type="RefSeq" id="WP_114562088.1">
    <property type="nucleotide sequence ID" value="NZ_CP031124.1"/>
</dbReference>
<reference evidence="3" key="1">
    <citation type="submission" date="2018-07" db="EMBL/GenBank/DDBJ databases">
        <authorList>
            <person name="Kim H."/>
        </authorList>
    </citation>
    <scope>NUCLEOTIDE SEQUENCE [LARGE SCALE GENOMIC DNA]</scope>
    <source>
        <strain evidence="3">F02</strain>
    </source>
</reference>
<protein>
    <recommendedName>
        <fullName evidence="4">DUF2721 domain-containing protein</fullName>
    </recommendedName>
</protein>
<dbReference type="InterPro" id="IPR021279">
    <property type="entry name" value="DUF2721"/>
</dbReference>
<dbReference type="Proteomes" id="UP000252182">
    <property type="component" value="Chromosome"/>
</dbReference>
<organism evidence="2 3">
    <name type="scientific">Ephemeroptericola cinctiostellae</name>
    <dbReference type="NCBI Taxonomy" id="2268024"/>
    <lineage>
        <taxon>Bacteria</taxon>
        <taxon>Pseudomonadati</taxon>
        <taxon>Pseudomonadota</taxon>
        <taxon>Betaproteobacteria</taxon>
        <taxon>Burkholderiales</taxon>
        <taxon>Burkholderiaceae</taxon>
        <taxon>Ephemeroptericola</taxon>
    </lineage>
</organism>
<feature type="transmembrane region" description="Helical" evidence="1">
    <location>
        <begin position="110"/>
        <end position="130"/>
    </location>
</feature>
<dbReference type="KEGG" id="hyf:DTO96_100539"/>
<evidence type="ECO:0008006" key="4">
    <source>
        <dbReference type="Google" id="ProtNLM"/>
    </source>
</evidence>
<dbReference type="AlphaFoldDB" id="A0A345D8Z1"/>
<feature type="transmembrane region" description="Helical" evidence="1">
    <location>
        <begin position="12"/>
        <end position="34"/>
    </location>
</feature>
<evidence type="ECO:0000256" key="1">
    <source>
        <dbReference type="SAM" id="Phobius"/>
    </source>
</evidence>
<feature type="transmembrane region" description="Helical" evidence="1">
    <location>
        <begin position="75"/>
        <end position="104"/>
    </location>
</feature>
<dbReference type="EMBL" id="CP031124">
    <property type="protein sequence ID" value="AXF84829.1"/>
    <property type="molecule type" value="Genomic_DNA"/>
</dbReference>
<dbReference type="Pfam" id="PF11026">
    <property type="entry name" value="DUF2721"/>
    <property type="match status" value="1"/>
</dbReference>
<evidence type="ECO:0000313" key="2">
    <source>
        <dbReference type="EMBL" id="AXF84829.1"/>
    </source>
</evidence>
<proteinExistence type="predicted"/>
<keyword evidence="3" id="KW-1185">Reference proteome</keyword>